<keyword evidence="1" id="KW-0106">Calcium</keyword>
<dbReference type="PROSITE" id="PS50222">
    <property type="entry name" value="EF_HAND_2"/>
    <property type="match status" value="1"/>
</dbReference>
<accession>A0A813LKY0</accession>
<feature type="domain" description="EF-hand" evidence="4">
    <location>
        <begin position="388"/>
        <end position="423"/>
    </location>
</feature>
<feature type="transmembrane region" description="Helical" evidence="3">
    <location>
        <begin position="686"/>
        <end position="707"/>
    </location>
</feature>
<keyword evidence="3" id="KW-0472">Membrane</keyword>
<gene>
    <name evidence="5" type="ORF">PGLA2088_LOCUS47022</name>
</gene>
<dbReference type="Proteomes" id="UP000626109">
    <property type="component" value="Unassembled WGS sequence"/>
</dbReference>
<dbReference type="GO" id="GO:0005509">
    <property type="term" value="F:calcium ion binding"/>
    <property type="evidence" value="ECO:0007669"/>
    <property type="project" value="InterPro"/>
</dbReference>
<organism evidence="5 6">
    <name type="scientific">Polarella glacialis</name>
    <name type="common">Dinoflagellate</name>
    <dbReference type="NCBI Taxonomy" id="89957"/>
    <lineage>
        <taxon>Eukaryota</taxon>
        <taxon>Sar</taxon>
        <taxon>Alveolata</taxon>
        <taxon>Dinophyceae</taxon>
        <taxon>Suessiales</taxon>
        <taxon>Suessiaceae</taxon>
        <taxon>Polarella</taxon>
    </lineage>
</organism>
<keyword evidence="3" id="KW-0812">Transmembrane</keyword>
<proteinExistence type="predicted"/>
<feature type="transmembrane region" description="Helical" evidence="3">
    <location>
        <begin position="616"/>
        <end position="634"/>
    </location>
</feature>
<evidence type="ECO:0000256" key="2">
    <source>
        <dbReference type="SAM" id="MobiDB-lite"/>
    </source>
</evidence>
<dbReference type="AlphaFoldDB" id="A0A813LKY0"/>
<protein>
    <recommendedName>
        <fullName evidence="4">EF-hand domain-containing protein</fullName>
    </recommendedName>
</protein>
<sequence>MASEASLRELPEEAVLRLVRELTTTSTTTTTRTATPLVRELPEEDAEEAVVRICVLGGTAIQGPGTEELVGAIAESLASTLGDKAWFFTEGMPGVQQTFAQRCGDGSRLCNLLPLSQASSYGRGRDFNAGKDIAARKRVFSLLGDVYLVVEGGPGVAGQAQEAFARGARIVPVMLTGGASSGMFHFPPAALKRPSFATKALWELLRNREAPAASVVEAVAALVVAASLNSHVEDASEEEEDEQSEELRTDTEDASSTSRPLLGSRGATTGVSSPLLGIPPPPQRSPQDFREVKAPAHRMGQVAALLPPVARAQAGSQRLLVRDEWNVQEILLQWATSRLAGHRSRERHGLPQPLIEEQEFAELFRNYLCFEEEDMPSGDPGDAELGTGGARELRCFFRIADRDGDGRVTADELHYGFAGMYGHRCLHRNALRLLAHSNLHVDRGRVADTAALQKLMEELNEGKPVTSAEVEMVLSEAMLATDQDSGARAGLLRGLGAWYAHITRRDSSWSILLSAGMRWCLPSDKEHHSWVLGHLARLASSLPEVLPLPKRFSQGHPLGEAHSQSVVGGASQACALLLAVLSHLIFLVVLLLPTIFCVLLILLGTGHGSDRCPEDLDGLLVWFGAVGIATIVVNCTNDHIIGVSLVGGMLKAALCIMPWVGVTWLIRLSRDDMVLCGPYVYHTSRWVWTLLAMAEIYIVGILGWSVYSARLHELALRRAARQKESTARDLTAATAP</sequence>
<dbReference type="InterPro" id="IPR011992">
    <property type="entry name" value="EF-hand-dom_pair"/>
</dbReference>
<keyword evidence="3" id="KW-1133">Transmembrane helix</keyword>
<feature type="compositionally biased region" description="Acidic residues" evidence="2">
    <location>
        <begin position="235"/>
        <end position="244"/>
    </location>
</feature>
<evidence type="ECO:0000313" key="5">
    <source>
        <dbReference type="EMBL" id="CAE8733868.1"/>
    </source>
</evidence>
<evidence type="ECO:0000259" key="4">
    <source>
        <dbReference type="PROSITE" id="PS50222"/>
    </source>
</evidence>
<comment type="caution">
    <text evidence="5">The sequence shown here is derived from an EMBL/GenBank/DDBJ whole genome shotgun (WGS) entry which is preliminary data.</text>
</comment>
<reference evidence="5" key="1">
    <citation type="submission" date="2021-02" db="EMBL/GenBank/DDBJ databases">
        <authorList>
            <person name="Dougan E. K."/>
            <person name="Rhodes N."/>
            <person name="Thang M."/>
            <person name="Chan C."/>
        </authorList>
    </citation>
    <scope>NUCLEOTIDE SEQUENCE</scope>
</reference>
<dbReference type="InterPro" id="IPR018247">
    <property type="entry name" value="EF_Hand_1_Ca_BS"/>
</dbReference>
<name>A0A813LKY0_POLGL</name>
<feature type="region of interest" description="Disordered" evidence="2">
    <location>
        <begin position="231"/>
        <end position="288"/>
    </location>
</feature>
<evidence type="ECO:0000256" key="1">
    <source>
        <dbReference type="ARBA" id="ARBA00022837"/>
    </source>
</evidence>
<dbReference type="SUPFAM" id="SSF102405">
    <property type="entry name" value="MCP/YpsA-like"/>
    <property type="match status" value="1"/>
</dbReference>
<feature type="transmembrane region" description="Helical" evidence="3">
    <location>
        <begin position="640"/>
        <end position="666"/>
    </location>
</feature>
<evidence type="ECO:0000313" key="6">
    <source>
        <dbReference type="Proteomes" id="UP000626109"/>
    </source>
</evidence>
<dbReference type="SUPFAM" id="SSF47473">
    <property type="entry name" value="EF-hand"/>
    <property type="match status" value="1"/>
</dbReference>
<dbReference type="PROSITE" id="PS00018">
    <property type="entry name" value="EF_HAND_1"/>
    <property type="match status" value="1"/>
</dbReference>
<feature type="transmembrane region" description="Helical" evidence="3">
    <location>
        <begin position="575"/>
        <end position="604"/>
    </location>
</feature>
<dbReference type="InterPro" id="IPR002048">
    <property type="entry name" value="EF_hand_dom"/>
</dbReference>
<evidence type="ECO:0000256" key="3">
    <source>
        <dbReference type="SAM" id="Phobius"/>
    </source>
</evidence>
<dbReference type="SMART" id="SM00054">
    <property type="entry name" value="EFh"/>
    <property type="match status" value="1"/>
</dbReference>
<dbReference type="EMBL" id="CAJNNW010036388">
    <property type="protein sequence ID" value="CAE8733868.1"/>
    <property type="molecule type" value="Genomic_DNA"/>
</dbReference>